<keyword evidence="3" id="KW-1185">Reference proteome</keyword>
<feature type="region of interest" description="Disordered" evidence="1">
    <location>
        <begin position="26"/>
        <end position="50"/>
    </location>
</feature>
<dbReference type="AlphaFoldDB" id="E9CWV3"/>
<dbReference type="EMBL" id="GL636487">
    <property type="protein sequence ID" value="EFW21779.1"/>
    <property type="molecule type" value="Genomic_DNA"/>
</dbReference>
<accession>E9CWV3</accession>
<organism evidence="3">
    <name type="scientific">Coccidioides posadasii (strain RMSCC 757 / Silveira)</name>
    <name type="common">Valley fever fungus</name>
    <dbReference type="NCBI Taxonomy" id="443226"/>
    <lineage>
        <taxon>Eukaryota</taxon>
        <taxon>Fungi</taxon>
        <taxon>Dikarya</taxon>
        <taxon>Ascomycota</taxon>
        <taxon>Pezizomycotina</taxon>
        <taxon>Eurotiomycetes</taxon>
        <taxon>Eurotiomycetidae</taxon>
        <taxon>Onygenales</taxon>
        <taxon>Onygenaceae</taxon>
        <taxon>Coccidioides</taxon>
    </lineage>
</organism>
<dbReference type="Proteomes" id="UP000002497">
    <property type="component" value="Unassembled WGS sequence"/>
</dbReference>
<dbReference type="HOGENOM" id="CLU_1740364_0_0_1"/>
<name>E9CWV3_COCPS</name>
<dbReference type="VEuPathDB" id="FungiDB:CPSG_01936"/>
<gene>
    <name evidence="2" type="ORF">CPSG_01936</name>
</gene>
<reference evidence="3" key="1">
    <citation type="journal article" date="2010" name="Genome Res.">
        <title>Population genomic sequencing of Coccidioides fungi reveals recent hybridization and transposon control.</title>
        <authorList>
            <person name="Neafsey D.E."/>
            <person name="Barker B.M."/>
            <person name="Sharpton T.J."/>
            <person name="Stajich J.E."/>
            <person name="Park D.J."/>
            <person name="Whiston E."/>
            <person name="Hung C.-Y."/>
            <person name="McMahan C."/>
            <person name="White J."/>
            <person name="Sykes S."/>
            <person name="Heiman D."/>
            <person name="Young S."/>
            <person name="Zeng Q."/>
            <person name="Abouelleil A."/>
            <person name="Aftuck L."/>
            <person name="Bessette D."/>
            <person name="Brown A."/>
            <person name="FitzGerald M."/>
            <person name="Lui A."/>
            <person name="Macdonald J.P."/>
            <person name="Priest M."/>
            <person name="Orbach M.J."/>
            <person name="Galgiani J.N."/>
            <person name="Kirkland T.N."/>
            <person name="Cole G.T."/>
            <person name="Birren B.W."/>
            <person name="Henn M.R."/>
            <person name="Taylor J.W."/>
            <person name="Rounsley S.D."/>
        </authorList>
    </citation>
    <scope>NUCLEOTIDE SEQUENCE [LARGE SCALE GENOMIC DNA]</scope>
    <source>
        <strain evidence="3">RMSCC 757 / Silveira</strain>
    </source>
</reference>
<feature type="compositionally biased region" description="Low complexity" evidence="1">
    <location>
        <begin position="26"/>
        <end position="37"/>
    </location>
</feature>
<reference evidence="3" key="2">
    <citation type="submission" date="2010-03" db="EMBL/GenBank/DDBJ databases">
        <title>The genome sequence of Coccidioides posadasii strain Silveira.</title>
        <authorList>
            <consortium name="The Broad Institute Genome Sequencing Center for Infectious Disease"/>
            <person name="Neafsey D."/>
            <person name="Orbach M."/>
            <person name="Henn M.R."/>
            <person name="Cole G.T."/>
            <person name="Galgiani J."/>
            <person name="Gardner M.J."/>
            <person name="Kirkland T.N."/>
            <person name="Taylor J.W."/>
            <person name="Young S.K."/>
            <person name="Zeng Q."/>
            <person name="Koehrsen M."/>
            <person name="Alvarado L."/>
            <person name="Berlin A."/>
            <person name="Borenstein D."/>
            <person name="Chapman S.B."/>
            <person name="Chen Z."/>
            <person name="Engels R."/>
            <person name="Freedman E."/>
            <person name="Gellesch M."/>
            <person name="Goldberg J."/>
            <person name="Griggs A."/>
            <person name="Gujja S."/>
            <person name="Heilman E."/>
            <person name="Heiman D."/>
            <person name="Howarth C."/>
            <person name="Jen D."/>
            <person name="Larson L."/>
            <person name="Mehta T."/>
            <person name="Neiman D."/>
            <person name="Park D."/>
            <person name="Pearson M."/>
            <person name="Richards J."/>
            <person name="Roberts A."/>
            <person name="Saif S."/>
            <person name="Shea T."/>
            <person name="Shenoy N."/>
            <person name="Sisk P."/>
            <person name="Stolte C."/>
            <person name="Sykes S."/>
            <person name="Walk T."/>
            <person name="White J."/>
            <person name="Yandava C."/>
            <person name="Haas B."/>
            <person name="Nusbaum C."/>
            <person name="Birren B."/>
        </authorList>
    </citation>
    <scope>NUCLEOTIDE SEQUENCE [LARGE SCALE GENOMIC DNA]</scope>
    <source>
        <strain evidence="3">RMSCC 757 / Silveira</strain>
    </source>
</reference>
<evidence type="ECO:0000256" key="1">
    <source>
        <dbReference type="SAM" id="MobiDB-lite"/>
    </source>
</evidence>
<protein>
    <submittedName>
        <fullName evidence="2">Uncharacterized protein</fullName>
    </submittedName>
</protein>
<sequence length="150" mass="16759">MQTGQDVARLWVSGGFGLCRSCAQPHSPLSQSRPQSRPVERPQRNLLARVVAPSTKDCRSAMREKLSRYSAVIRHRRPSALVAFGNVSSGQPSLGGGKPKHLKRANRARSCFKVFFPFQPHLFASILAIPLNLLPNPSSREKQPDRHWIK</sequence>
<evidence type="ECO:0000313" key="2">
    <source>
        <dbReference type="EMBL" id="EFW21779.1"/>
    </source>
</evidence>
<proteinExistence type="predicted"/>
<evidence type="ECO:0000313" key="3">
    <source>
        <dbReference type="Proteomes" id="UP000002497"/>
    </source>
</evidence>